<keyword evidence="2" id="KW-0812">Transmembrane</keyword>
<sequence length="456" mass="48171">MADRGRESMASAAENDDEARPAHDDADAAYGEALVLAELAPRELWSRVALIVGLCVGGGFLASGIYDYTHVGRPKGLAANLSLGVGAALVPATLALLLTLRGKSRDRRRLIELYGVADQRGKSEQALRGRRAGWMTVCVLALCLALIFLAGGLGQAFSSDPYEEPDPTVYGALLAWGAIMTAAGCAGIAKARRFRPNGSAIGGSSAQPRLMRSSARLAPGAGLYTRLGSRPAAPHRLSPRLHARIERLSEPAAVALATAVTLVGCGLAAATMLVPRYVGGGRPLFWVLMVLTGGYLFCLLMELTHYGPRRRYLLLVIFAGIALMPISAYGYSTSVLLERGEWVHVEVTAVHHHAKGGPTCDLRPSGKGGAVSDDDLDISCDGNEAGDALWVYADPRGEAAPLRSQPTGLTGFFVGWGITSGVLVSCAVGAALYGHRRRRELGLNTRDTTETTEGNR</sequence>
<feature type="transmembrane region" description="Helical" evidence="2">
    <location>
        <begin position="48"/>
        <end position="66"/>
    </location>
</feature>
<keyword evidence="2" id="KW-1133">Transmembrane helix</keyword>
<feature type="transmembrane region" description="Helical" evidence="2">
    <location>
        <begin position="312"/>
        <end position="331"/>
    </location>
</feature>
<feature type="transmembrane region" description="Helical" evidence="2">
    <location>
        <begin position="413"/>
        <end position="433"/>
    </location>
</feature>
<dbReference type="EMBL" id="JADKMA010000112">
    <property type="protein sequence ID" value="MBO8194140.1"/>
    <property type="molecule type" value="Genomic_DNA"/>
</dbReference>
<feature type="transmembrane region" description="Helical" evidence="2">
    <location>
        <begin position="284"/>
        <end position="300"/>
    </location>
</feature>
<feature type="transmembrane region" description="Helical" evidence="2">
    <location>
        <begin position="78"/>
        <end position="100"/>
    </location>
</feature>
<feature type="transmembrane region" description="Helical" evidence="2">
    <location>
        <begin position="132"/>
        <end position="157"/>
    </location>
</feature>
<evidence type="ECO:0000313" key="3">
    <source>
        <dbReference type="EMBL" id="MBO8194140.1"/>
    </source>
</evidence>
<evidence type="ECO:0008006" key="5">
    <source>
        <dbReference type="Google" id="ProtNLM"/>
    </source>
</evidence>
<comment type="caution">
    <text evidence="3">The sequence shown here is derived from an EMBL/GenBank/DDBJ whole genome shotgun (WGS) entry which is preliminary data.</text>
</comment>
<reference evidence="3 4" key="1">
    <citation type="submission" date="2020-11" db="EMBL/GenBank/DDBJ databases">
        <title>Streptomyces spirodelae sp. nov., isolated from duckweed.</title>
        <authorList>
            <person name="Saimee Y."/>
            <person name="Duangmal K."/>
        </authorList>
    </citation>
    <scope>NUCLEOTIDE SEQUENCE [LARGE SCALE GENOMIC DNA]</scope>
    <source>
        <strain evidence="3 4">S16-07</strain>
    </source>
</reference>
<name>A0ABS3XFJ5_9ACTN</name>
<accession>A0ABS3XFJ5</accession>
<evidence type="ECO:0000256" key="1">
    <source>
        <dbReference type="SAM" id="MobiDB-lite"/>
    </source>
</evidence>
<organism evidence="3 4">
    <name type="scientific">Streptomyces oryzae</name>
    <dbReference type="NCBI Taxonomy" id="1434886"/>
    <lineage>
        <taxon>Bacteria</taxon>
        <taxon>Bacillati</taxon>
        <taxon>Actinomycetota</taxon>
        <taxon>Actinomycetes</taxon>
        <taxon>Kitasatosporales</taxon>
        <taxon>Streptomycetaceae</taxon>
        <taxon>Streptomyces</taxon>
    </lineage>
</organism>
<keyword evidence="2" id="KW-0472">Membrane</keyword>
<proteinExistence type="predicted"/>
<keyword evidence="4" id="KW-1185">Reference proteome</keyword>
<protein>
    <recommendedName>
        <fullName evidence="5">ABC transporter permease</fullName>
    </recommendedName>
</protein>
<evidence type="ECO:0000313" key="4">
    <source>
        <dbReference type="Proteomes" id="UP001519064"/>
    </source>
</evidence>
<evidence type="ECO:0000256" key="2">
    <source>
        <dbReference type="SAM" id="Phobius"/>
    </source>
</evidence>
<feature type="transmembrane region" description="Helical" evidence="2">
    <location>
        <begin position="169"/>
        <end position="189"/>
    </location>
</feature>
<dbReference type="Proteomes" id="UP001519064">
    <property type="component" value="Unassembled WGS sequence"/>
</dbReference>
<gene>
    <name evidence="3" type="ORF">ITI46_21115</name>
</gene>
<feature type="region of interest" description="Disordered" evidence="1">
    <location>
        <begin position="1"/>
        <end position="23"/>
    </location>
</feature>
<feature type="transmembrane region" description="Helical" evidence="2">
    <location>
        <begin position="252"/>
        <end position="278"/>
    </location>
</feature>